<comment type="caution">
    <text evidence="2">The sequence shown here is derived from an EMBL/GenBank/DDBJ whole genome shotgun (WGS) entry which is preliminary data.</text>
</comment>
<feature type="chain" id="PRO_5035200026" evidence="1">
    <location>
        <begin position="26"/>
        <end position="364"/>
    </location>
</feature>
<keyword evidence="1" id="KW-0732">Signal</keyword>
<dbReference type="RefSeq" id="WP_117003102.1">
    <property type="nucleotide sequence ID" value="NZ_BMJS01000021.1"/>
</dbReference>
<evidence type="ECO:0000313" key="2">
    <source>
        <dbReference type="EMBL" id="GGG01191.1"/>
    </source>
</evidence>
<feature type="signal peptide" evidence="1">
    <location>
        <begin position="1"/>
        <end position="25"/>
    </location>
</feature>
<dbReference type="Proteomes" id="UP000636949">
    <property type="component" value="Unassembled WGS sequence"/>
</dbReference>
<accession>A0A8J2Z5J0</accession>
<keyword evidence="3" id="KW-1185">Reference proteome</keyword>
<reference evidence="2" key="2">
    <citation type="submission" date="2020-09" db="EMBL/GenBank/DDBJ databases">
        <authorList>
            <person name="Sun Q."/>
            <person name="Zhou Y."/>
        </authorList>
    </citation>
    <scope>NUCLEOTIDE SEQUENCE</scope>
    <source>
        <strain evidence="2">CGMCC 1.15758</strain>
    </source>
</reference>
<name>A0A8J2Z5J0_9GAMM</name>
<reference evidence="2" key="1">
    <citation type="journal article" date="2014" name="Int. J. Syst. Evol. Microbiol.">
        <title>Complete genome sequence of Corynebacterium casei LMG S-19264T (=DSM 44701T), isolated from a smear-ripened cheese.</title>
        <authorList>
            <consortium name="US DOE Joint Genome Institute (JGI-PGF)"/>
            <person name="Walter F."/>
            <person name="Albersmeier A."/>
            <person name="Kalinowski J."/>
            <person name="Ruckert C."/>
        </authorList>
    </citation>
    <scope>NUCLEOTIDE SEQUENCE</scope>
    <source>
        <strain evidence="2">CGMCC 1.15758</strain>
    </source>
</reference>
<dbReference type="AlphaFoldDB" id="A0A8J2Z5J0"/>
<gene>
    <name evidence="2" type="ORF">GCM10010995_18290</name>
</gene>
<dbReference type="EMBL" id="BMJS01000021">
    <property type="protein sequence ID" value="GGG01191.1"/>
    <property type="molecule type" value="Genomic_DNA"/>
</dbReference>
<evidence type="ECO:0000313" key="3">
    <source>
        <dbReference type="Proteomes" id="UP000636949"/>
    </source>
</evidence>
<organism evidence="2 3">
    <name type="scientific">Cysteiniphilum litorale</name>
    <dbReference type="NCBI Taxonomy" id="2056700"/>
    <lineage>
        <taxon>Bacteria</taxon>
        <taxon>Pseudomonadati</taxon>
        <taxon>Pseudomonadota</taxon>
        <taxon>Gammaproteobacteria</taxon>
        <taxon>Thiotrichales</taxon>
        <taxon>Fastidiosibacteraceae</taxon>
        <taxon>Cysteiniphilum</taxon>
    </lineage>
</organism>
<dbReference type="OrthoDB" id="5620154at2"/>
<protein>
    <submittedName>
        <fullName evidence="2">Uncharacterized protein</fullName>
    </submittedName>
</protein>
<evidence type="ECO:0000256" key="1">
    <source>
        <dbReference type="SAM" id="SignalP"/>
    </source>
</evidence>
<sequence length="364" mass="40670">MDFKKLPAALTTISLVIAGANLSFANPTDQNDDKINKDIISQSLQNFSTDSLSGTSESIKQLKAFYNAAKNHSYIKTMTTGISFADLLIKEYPAYKSDANVSLASKQTKIAATEIYNALQNVSNIPVMDQHLLNYKGAFDKAWEARIDFWQNKDSSEKAQDFNHFINYMTIYGLSNIQKQGMDRAKDTYVSINAMAYQLQIDAQDAYAKTKQETIDNLYNITPEILKSNIQLLRQNATISGVTQAIIDVNNALESALHVNTPIKVFGVTIFTLKLPQSVIDYAHKSEKQAGLTDSYQALMFMMKTDISTISDYNAMVKASDDNVFAKMMVSFAQTLAKHFAIQPEQAYWAILNQTAIQLNKHIA</sequence>
<proteinExistence type="predicted"/>